<dbReference type="InterPro" id="IPR006121">
    <property type="entry name" value="HMA_dom"/>
</dbReference>
<evidence type="ECO:0000256" key="10">
    <source>
        <dbReference type="ARBA" id="ARBA00022842"/>
    </source>
</evidence>
<feature type="domain" description="HMA" evidence="16">
    <location>
        <begin position="83"/>
        <end position="149"/>
    </location>
</feature>
<dbReference type="InterPro" id="IPR023299">
    <property type="entry name" value="ATPase_P-typ_cyto_dom_N"/>
</dbReference>
<dbReference type="PANTHER" id="PTHR43520:SF5">
    <property type="entry name" value="CATION-TRANSPORTING P-TYPE ATPASE-RELATED"/>
    <property type="match status" value="1"/>
</dbReference>
<keyword evidence="8 15" id="KW-0547">Nucleotide-binding</keyword>
<dbReference type="InterPro" id="IPR021993">
    <property type="entry name" value="ATPase-cat-bd"/>
</dbReference>
<dbReference type="PROSITE" id="PS00154">
    <property type="entry name" value="ATPASE_E1_E2"/>
    <property type="match status" value="1"/>
</dbReference>
<name>A0A5Q2Q7D8_9GAMM</name>
<feature type="transmembrane region" description="Helical" evidence="15">
    <location>
        <begin position="751"/>
        <end position="770"/>
    </location>
</feature>
<dbReference type="Pfam" id="PF00122">
    <property type="entry name" value="E1-E2_ATPase"/>
    <property type="match status" value="1"/>
</dbReference>
<keyword evidence="12 15" id="KW-1133">Transmembrane helix</keyword>
<evidence type="ECO:0000256" key="1">
    <source>
        <dbReference type="ARBA" id="ARBA00004651"/>
    </source>
</evidence>
<dbReference type="PANTHER" id="PTHR43520">
    <property type="entry name" value="ATP7, ISOFORM B"/>
    <property type="match status" value="1"/>
</dbReference>
<comment type="subcellular location">
    <subcellularLocation>
        <location evidence="1">Cell membrane</location>
        <topology evidence="1">Multi-pass membrane protein</topology>
    </subcellularLocation>
</comment>
<dbReference type="AlphaFoldDB" id="A0A5Q2Q7D8"/>
<evidence type="ECO:0000256" key="14">
    <source>
        <dbReference type="ARBA" id="ARBA00023136"/>
    </source>
</evidence>
<dbReference type="GO" id="GO:0005524">
    <property type="term" value="F:ATP binding"/>
    <property type="evidence" value="ECO:0007669"/>
    <property type="project" value="UniProtKB-UniRule"/>
</dbReference>
<dbReference type="InterPro" id="IPR059000">
    <property type="entry name" value="ATPase_P-type_domA"/>
</dbReference>
<accession>A0A5Q2Q7D8</accession>
<keyword evidence="5" id="KW-0597">Phosphoprotein</keyword>
<evidence type="ECO:0000259" key="16">
    <source>
        <dbReference type="PROSITE" id="PS50846"/>
    </source>
</evidence>
<dbReference type="PROSITE" id="PS50846">
    <property type="entry name" value="HMA_2"/>
    <property type="match status" value="1"/>
</dbReference>
<dbReference type="CDD" id="cd00371">
    <property type="entry name" value="HMA"/>
    <property type="match status" value="1"/>
</dbReference>
<organism evidence="17 18">
    <name type="scientific">Litorivicinus lipolyticus</name>
    <dbReference type="NCBI Taxonomy" id="418701"/>
    <lineage>
        <taxon>Bacteria</taxon>
        <taxon>Pseudomonadati</taxon>
        <taxon>Pseudomonadota</taxon>
        <taxon>Gammaproteobacteria</taxon>
        <taxon>Oceanospirillales</taxon>
        <taxon>Litorivicinaceae</taxon>
        <taxon>Litorivicinus</taxon>
    </lineage>
</organism>
<dbReference type="Gene3D" id="2.70.150.10">
    <property type="entry name" value="Calcium-transporting ATPase, cytoplasmic transduction domain A"/>
    <property type="match status" value="1"/>
</dbReference>
<dbReference type="InterPro" id="IPR027256">
    <property type="entry name" value="P-typ_ATPase_IB"/>
</dbReference>
<feature type="transmembrane region" description="Helical" evidence="15">
    <location>
        <begin position="415"/>
        <end position="437"/>
    </location>
</feature>
<keyword evidence="4 15" id="KW-1003">Cell membrane</keyword>
<comment type="similarity">
    <text evidence="2 15">Belongs to the cation transport ATPase (P-type) (TC 3.A.3) family. Type IB subfamily.</text>
</comment>
<evidence type="ECO:0000256" key="15">
    <source>
        <dbReference type="RuleBase" id="RU362081"/>
    </source>
</evidence>
<reference evidence="17 18" key="1">
    <citation type="submission" date="2019-11" db="EMBL/GenBank/DDBJ databases">
        <authorList>
            <person name="Khan S.A."/>
            <person name="Jeon C.O."/>
            <person name="Chun B.H."/>
        </authorList>
    </citation>
    <scope>NUCLEOTIDE SEQUENCE [LARGE SCALE GENOMIC DNA]</scope>
    <source>
        <strain evidence="17 18">IMCC 1097</strain>
    </source>
</reference>
<protein>
    <submittedName>
        <fullName evidence="17">Heavy metal translocating P-type ATPase</fullName>
    </submittedName>
</protein>
<dbReference type="GO" id="GO:0055070">
    <property type="term" value="P:copper ion homeostasis"/>
    <property type="evidence" value="ECO:0007669"/>
    <property type="project" value="TreeGrafter"/>
</dbReference>
<keyword evidence="18" id="KW-1185">Reference proteome</keyword>
<dbReference type="NCBIfam" id="TIGR01494">
    <property type="entry name" value="ATPase_P-type"/>
    <property type="match status" value="1"/>
</dbReference>
<dbReference type="RefSeq" id="WP_153713873.1">
    <property type="nucleotide sequence ID" value="NZ_CP045871.1"/>
</dbReference>
<dbReference type="EMBL" id="CP045871">
    <property type="protein sequence ID" value="QGG80369.1"/>
    <property type="molecule type" value="Genomic_DNA"/>
</dbReference>
<dbReference type="InterPro" id="IPR023214">
    <property type="entry name" value="HAD_sf"/>
</dbReference>
<dbReference type="InterPro" id="IPR036412">
    <property type="entry name" value="HAD-like_sf"/>
</dbReference>
<evidence type="ECO:0000256" key="3">
    <source>
        <dbReference type="ARBA" id="ARBA00022448"/>
    </source>
</evidence>
<gene>
    <name evidence="17" type="ORF">GH975_07215</name>
</gene>
<keyword evidence="13" id="KW-0406">Ion transport</keyword>
<evidence type="ECO:0000313" key="17">
    <source>
        <dbReference type="EMBL" id="QGG80369.1"/>
    </source>
</evidence>
<sequence>MSCYHCDQPVADADAWTAELAGVRQSFCCPGCQAVAQHLYDSGLDRYYRVRLEPGIRPDLDLELGDSHALTEAFAHPRGDGTVDIDLAVDGITCGACAWLIEQALTPAPGINLVLVNLSDHRVRVTYDPSLIELGQIINRLNGVGYRASPWRASDAAVQRRAAQRQSMIRLIVAGLGSMQAMMFAVALYTADASFIEYRHEQLLRWISLVVSAPVMLYAARPFFSGAINALRHRRLNMDIPVSLAMGLAWVASAWHVIQGSGEVYFDSVSMFAFFLLAGRHIEQSMQARSLTATGLDRLALPTLVTRLGEPVTRIAVSEVVVGDQIQWHGGERLSVDGCIEDGAGDISQATVTGESQPTAVSTGDTVLAGALNGPTPLVVRVTAVGAERTLAKLEDQANLAMAGRPRTLSWAQAWSGRFIAFQLTAAVATALVWLALDSSMAFPAALAVLVATCPCAFALAAPTALAAAQAGAHKRGAVLLSPNALERLARVRQTLTDKTGTLTYGRPSIEQTAVLADHSRATCEGIASGLEQGVAHPLARPFQAFARARLEAVEVVEGQGVRGHWNGLPVELGKPTWLGYVAPSDAGWVVLRINGTLACAWSLVDEPRSDLRAALALLPHPITVVSGDTQARVTALVEPLGLSGFGGLSPADKLAHLQLAQDHGPVLALGDGINDAPLLAAADASIALTDASALTRARCDALITTQRLSAAPAVVALARQTQRVIGQNLSWAIGYNLTVLPLAASGWLPAWGAALGMSLSSLLVVFNALRLNRAD</sequence>
<keyword evidence="10" id="KW-0460">Magnesium</keyword>
<dbReference type="InterPro" id="IPR008250">
    <property type="entry name" value="ATPase_P-typ_transduc_dom_A_sf"/>
</dbReference>
<evidence type="ECO:0000256" key="9">
    <source>
        <dbReference type="ARBA" id="ARBA00022840"/>
    </source>
</evidence>
<dbReference type="Gene3D" id="3.30.70.100">
    <property type="match status" value="1"/>
</dbReference>
<evidence type="ECO:0000256" key="4">
    <source>
        <dbReference type="ARBA" id="ARBA00022475"/>
    </source>
</evidence>
<feature type="transmembrane region" description="Helical" evidence="15">
    <location>
        <begin position="729"/>
        <end position="745"/>
    </location>
</feature>
<keyword evidence="11" id="KW-1278">Translocase</keyword>
<dbReference type="PROSITE" id="PS01047">
    <property type="entry name" value="HMA_1"/>
    <property type="match status" value="1"/>
</dbReference>
<dbReference type="Gene3D" id="3.40.1110.10">
    <property type="entry name" value="Calcium-transporting ATPase, cytoplasmic domain N"/>
    <property type="match status" value="1"/>
</dbReference>
<keyword evidence="6 15" id="KW-0812">Transmembrane</keyword>
<dbReference type="Gene3D" id="3.40.50.1000">
    <property type="entry name" value="HAD superfamily/HAD-like"/>
    <property type="match status" value="1"/>
</dbReference>
<evidence type="ECO:0000256" key="12">
    <source>
        <dbReference type="ARBA" id="ARBA00022989"/>
    </source>
</evidence>
<dbReference type="Proteomes" id="UP000388235">
    <property type="component" value="Chromosome"/>
</dbReference>
<keyword evidence="9 15" id="KW-0067">ATP-binding</keyword>
<keyword evidence="14 15" id="KW-0472">Membrane</keyword>
<dbReference type="SUPFAM" id="SSF81653">
    <property type="entry name" value="Calcium ATPase, transduction domain A"/>
    <property type="match status" value="1"/>
</dbReference>
<dbReference type="SUPFAM" id="SSF55008">
    <property type="entry name" value="HMA, heavy metal-associated domain"/>
    <property type="match status" value="1"/>
</dbReference>
<proteinExistence type="inferred from homology"/>
<dbReference type="KEGG" id="llp:GH975_07215"/>
<evidence type="ECO:0000256" key="2">
    <source>
        <dbReference type="ARBA" id="ARBA00006024"/>
    </source>
</evidence>
<dbReference type="GO" id="GO:0005507">
    <property type="term" value="F:copper ion binding"/>
    <property type="evidence" value="ECO:0007669"/>
    <property type="project" value="TreeGrafter"/>
</dbReference>
<dbReference type="OrthoDB" id="9814270at2"/>
<evidence type="ECO:0000256" key="5">
    <source>
        <dbReference type="ARBA" id="ARBA00022553"/>
    </source>
</evidence>
<dbReference type="SUPFAM" id="SSF56784">
    <property type="entry name" value="HAD-like"/>
    <property type="match status" value="1"/>
</dbReference>
<dbReference type="PRINTS" id="PR00119">
    <property type="entry name" value="CATATPASE"/>
</dbReference>
<dbReference type="Pfam" id="PF00702">
    <property type="entry name" value="Hydrolase"/>
    <property type="match status" value="1"/>
</dbReference>
<evidence type="ECO:0000256" key="6">
    <source>
        <dbReference type="ARBA" id="ARBA00022692"/>
    </source>
</evidence>
<dbReference type="InterPro" id="IPR018303">
    <property type="entry name" value="ATPase_P-typ_P_site"/>
</dbReference>
<evidence type="ECO:0000256" key="13">
    <source>
        <dbReference type="ARBA" id="ARBA00023065"/>
    </source>
</evidence>
<dbReference type="InterPro" id="IPR001757">
    <property type="entry name" value="P_typ_ATPase"/>
</dbReference>
<keyword evidence="7 15" id="KW-0479">Metal-binding</keyword>
<evidence type="ECO:0000256" key="11">
    <source>
        <dbReference type="ARBA" id="ARBA00022967"/>
    </source>
</evidence>
<dbReference type="GO" id="GO:0016887">
    <property type="term" value="F:ATP hydrolysis activity"/>
    <property type="evidence" value="ECO:0007669"/>
    <property type="project" value="InterPro"/>
</dbReference>
<dbReference type="Pfam" id="PF12156">
    <property type="entry name" value="ATPase-cat_bd"/>
    <property type="match status" value="1"/>
</dbReference>
<dbReference type="NCBIfam" id="TIGR01525">
    <property type="entry name" value="ATPase-IB_hvy"/>
    <property type="match status" value="1"/>
</dbReference>
<dbReference type="GO" id="GO:0043682">
    <property type="term" value="F:P-type divalent copper transporter activity"/>
    <property type="evidence" value="ECO:0007669"/>
    <property type="project" value="TreeGrafter"/>
</dbReference>
<evidence type="ECO:0000313" key="18">
    <source>
        <dbReference type="Proteomes" id="UP000388235"/>
    </source>
</evidence>
<dbReference type="InterPro" id="IPR036163">
    <property type="entry name" value="HMA_dom_sf"/>
</dbReference>
<feature type="transmembrane region" description="Helical" evidence="15">
    <location>
        <begin position="169"/>
        <end position="191"/>
    </location>
</feature>
<dbReference type="GO" id="GO:0005886">
    <property type="term" value="C:plasma membrane"/>
    <property type="evidence" value="ECO:0007669"/>
    <property type="project" value="UniProtKB-SubCell"/>
</dbReference>
<feature type="transmembrane region" description="Helical" evidence="15">
    <location>
        <begin position="203"/>
        <end position="224"/>
    </location>
</feature>
<feature type="transmembrane region" description="Helical" evidence="15">
    <location>
        <begin position="443"/>
        <end position="466"/>
    </location>
</feature>
<dbReference type="InterPro" id="IPR017969">
    <property type="entry name" value="Heavy-metal-associated_CS"/>
</dbReference>
<evidence type="ECO:0000256" key="8">
    <source>
        <dbReference type="ARBA" id="ARBA00022741"/>
    </source>
</evidence>
<dbReference type="Pfam" id="PF00403">
    <property type="entry name" value="HMA"/>
    <property type="match status" value="1"/>
</dbReference>
<keyword evidence="3" id="KW-0813">Transport</keyword>
<evidence type="ECO:0000256" key="7">
    <source>
        <dbReference type="ARBA" id="ARBA00022723"/>
    </source>
</evidence>